<proteinExistence type="predicted"/>
<accession>A0A0B7JSQ2</accession>
<organism evidence="1">
    <name type="scientific">Bionectria ochroleuca</name>
    <name type="common">Gliocladium roseum</name>
    <dbReference type="NCBI Taxonomy" id="29856"/>
    <lineage>
        <taxon>Eukaryota</taxon>
        <taxon>Fungi</taxon>
        <taxon>Dikarya</taxon>
        <taxon>Ascomycota</taxon>
        <taxon>Pezizomycotina</taxon>
        <taxon>Sordariomycetes</taxon>
        <taxon>Hypocreomycetidae</taxon>
        <taxon>Hypocreales</taxon>
        <taxon>Bionectriaceae</taxon>
        <taxon>Clonostachys</taxon>
    </lineage>
</organism>
<evidence type="ECO:0000313" key="1">
    <source>
        <dbReference type="EMBL" id="CEO48014.1"/>
    </source>
</evidence>
<gene>
    <name evidence="1" type="ORF">BN869_000004070_1</name>
</gene>
<dbReference type="EMBL" id="CDPU01000009">
    <property type="protein sequence ID" value="CEO48014.1"/>
    <property type="molecule type" value="Genomic_DNA"/>
</dbReference>
<sequence>MSSHLLPLWSTERMKSPNLVRKSFQTISSGLADCEGEVCPPVSYGRPILIPPCPRKQNPHARKIPWLRRSL</sequence>
<dbReference type="AlphaFoldDB" id="A0A0B7JSQ2"/>
<protein>
    <submittedName>
        <fullName evidence="1">Uncharacterized protein</fullName>
    </submittedName>
</protein>
<name>A0A0B7JSQ2_BIOOC</name>
<reference evidence="1" key="1">
    <citation type="submission" date="2015-01" db="EMBL/GenBank/DDBJ databases">
        <authorList>
            <person name="Durling Mikael"/>
        </authorList>
    </citation>
    <scope>NUCLEOTIDE SEQUENCE</scope>
</reference>